<dbReference type="OrthoDB" id="5459053at2"/>
<keyword evidence="2" id="KW-0378">Hydrolase</keyword>
<feature type="transmembrane region" description="Helical" evidence="1">
    <location>
        <begin position="184"/>
        <end position="203"/>
    </location>
</feature>
<dbReference type="Proteomes" id="UP000199659">
    <property type="component" value="Unassembled WGS sequence"/>
</dbReference>
<keyword evidence="3" id="KW-1185">Reference proteome</keyword>
<evidence type="ECO:0000313" key="2">
    <source>
        <dbReference type="EMBL" id="SFS07895.1"/>
    </source>
</evidence>
<dbReference type="STRING" id="37658.SAMN05661086_03627"/>
<feature type="transmembrane region" description="Helical" evidence="1">
    <location>
        <begin position="60"/>
        <end position="78"/>
    </location>
</feature>
<accession>A0A1I6LWW2</accession>
<feature type="transmembrane region" description="Helical" evidence="1">
    <location>
        <begin position="137"/>
        <end position="164"/>
    </location>
</feature>
<proteinExistence type="predicted"/>
<dbReference type="Pfam" id="PF04307">
    <property type="entry name" value="YdjM"/>
    <property type="match status" value="1"/>
</dbReference>
<gene>
    <name evidence="2" type="ORF">SAMN05661086_03627</name>
</gene>
<keyword evidence="1" id="KW-1133">Transmembrane helix</keyword>
<protein>
    <submittedName>
        <fullName evidence="2">LexA-binding, inner membrane-associated putative hydrolase</fullName>
    </submittedName>
</protein>
<name>A0A1I6LWW2_9FIRM</name>
<evidence type="ECO:0000313" key="3">
    <source>
        <dbReference type="Proteomes" id="UP000199659"/>
    </source>
</evidence>
<dbReference type="GO" id="GO:0016787">
    <property type="term" value="F:hydrolase activity"/>
    <property type="evidence" value="ECO:0007669"/>
    <property type="project" value="UniProtKB-KW"/>
</dbReference>
<keyword evidence="1" id="KW-0472">Membrane</keyword>
<feature type="transmembrane region" description="Helical" evidence="1">
    <location>
        <begin position="99"/>
        <end position="117"/>
    </location>
</feature>
<dbReference type="InterPro" id="IPR007404">
    <property type="entry name" value="YdjM-like"/>
</dbReference>
<evidence type="ECO:0000256" key="1">
    <source>
        <dbReference type="SAM" id="Phobius"/>
    </source>
</evidence>
<dbReference type="AlphaFoldDB" id="A0A1I6LWW2"/>
<dbReference type="RefSeq" id="WP_092564211.1">
    <property type="nucleotide sequence ID" value="NZ_FOYZ01000023.1"/>
</dbReference>
<reference evidence="2 3" key="1">
    <citation type="submission" date="2016-10" db="EMBL/GenBank/DDBJ databases">
        <authorList>
            <person name="de Groot N.N."/>
        </authorList>
    </citation>
    <scope>NUCLEOTIDE SEQUENCE [LARGE SCALE GENOMIC DNA]</scope>
    <source>
        <strain evidence="2 3">743A</strain>
    </source>
</reference>
<sequence length="209" mass="22606">MMGITHRCGAVLAALATIEIMSVCKVHIGIPEMAALATGSIFGGYLPDIDTPNSHISRKLGIILWPVWILRIFIRIIRKIVPGTSKVGQQISKAVGHRGMAHAPVTWIIVGTVYWLLYGQASTITSKISILNGGFPFLLGIGIAVGIVSHLLLDMISGGIPLFFPVTLRRIKLLTMKTGGYEEWIVRIGLLITIIIITYKISISGGVIL</sequence>
<keyword evidence="1" id="KW-0812">Transmembrane</keyword>
<dbReference type="EMBL" id="FOYZ01000023">
    <property type="protein sequence ID" value="SFS07895.1"/>
    <property type="molecule type" value="Genomic_DNA"/>
</dbReference>
<organism evidence="2 3">
    <name type="scientific">Anaeromicropila populeti</name>
    <dbReference type="NCBI Taxonomy" id="37658"/>
    <lineage>
        <taxon>Bacteria</taxon>
        <taxon>Bacillati</taxon>
        <taxon>Bacillota</taxon>
        <taxon>Clostridia</taxon>
        <taxon>Lachnospirales</taxon>
        <taxon>Lachnospiraceae</taxon>
        <taxon>Anaeromicropila</taxon>
    </lineage>
</organism>